<feature type="transmembrane region" description="Helical" evidence="1">
    <location>
        <begin position="33"/>
        <end position="50"/>
    </location>
</feature>
<evidence type="ECO:0000256" key="1">
    <source>
        <dbReference type="SAM" id="Phobius"/>
    </source>
</evidence>
<sequence>MILQVIVSGDTWCGRKAENEEEKEKKEKEKVSTFYFSLMFLFFLILMICFECELKKKNDVCELQLYLPLFQIPSLFVVVLVGAVVGVVRFLFTTHFPTWARRAATM</sequence>
<accession>S9TB35</accession>
<dbReference type="AlphaFoldDB" id="S9TB35"/>
<evidence type="ECO:0000313" key="2">
    <source>
        <dbReference type="EMBL" id="EPY15197.1"/>
    </source>
</evidence>
<dbReference type="EMBL" id="ATMH01012428">
    <property type="protein sequence ID" value="EPY15197.1"/>
    <property type="molecule type" value="Genomic_DNA"/>
</dbReference>
<keyword evidence="1" id="KW-0812">Transmembrane</keyword>
<gene>
    <name evidence="2" type="ORF">STCU_12261</name>
</gene>
<reference evidence="2 3" key="1">
    <citation type="journal article" date="2013" name="PLoS ONE">
        <title>Predicting the Proteins of Angomonas deanei, Strigomonas culicis and Their Respective Endosymbionts Reveals New Aspects of the Trypanosomatidae Family.</title>
        <authorList>
            <person name="Motta M.C."/>
            <person name="Martins A.C."/>
            <person name="de Souza S.S."/>
            <person name="Catta-Preta C.M."/>
            <person name="Silva R."/>
            <person name="Klein C.C."/>
            <person name="de Almeida L.G."/>
            <person name="de Lima Cunha O."/>
            <person name="Ciapina L.P."/>
            <person name="Brocchi M."/>
            <person name="Colabardini A.C."/>
            <person name="de Araujo Lima B."/>
            <person name="Machado C.R."/>
            <person name="de Almeida Soares C.M."/>
            <person name="Probst C.M."/>
            <person name="de Menezes C.B."/>
            <person name="Thompson C.E."/>
            <person name="Bartholomeu D.C."/>
            <person name="Gradia D.F."/>
            <person name="Pavoni D.P."/>
            <person name="Grisard E.C."/>
            <person name="Fantinatti-Garboggini F."/>
            <person name="Marchini F.K."/>
            <person name="Rodrigues-Luiz G.F."/>
            <person name="Wagner G."/>
            <person name="Goldman G.H."/>
            <person name="Fietto J.L."/>
            <person name="Elias M.C."/>
            <person name="Goldman M.H."/>
            <person name="Sagot M.F."/>
            <person name="Pereira M."/>
            <person name="Stoco P.H."/>
            <person name="de Mendonca-Neto R.P."/>
            <person name="Teixeira S.M."/>
            <person name="Maciel T.E."/>
            <person name="de Oliveira Mendes T.A."/>
            <person name="Urmenyi T.P."/>
            <person name="de Souza W."/>
            <person name="Schenkman S."/>
            <person name="de Vasconcelos A.T."/>
        </authorList>
    </citation>
    <scope>NUCLEOTIDE SEQUENCE [LARGE SCALE GENOMIC DNA]</scope>
</reference>
<organism evidence="2 3">
    <name type="scientific">Strigomonas culicis</name>
    <dbReference type="NCBI Taxonomy" id="28005"/>
    <lineage>
        <taxon>Eukaryota</taxon>
        <taxon>Discoba</taxon>
        <taxon>Euglenozoa</taxon>
        <taxon>Kinetoplastea</taxon>
        <taxon>Metakinetoplastina</taxon>
        <taxon>Trypanosomatida</taxon>
        <taxon>Trypanosomatidae</taxon>
        <taxon>Strigomonadinae</taxon>
        <taxon>Strigomonas</taxon>
    </lineage>
</organism>
<feature type="transmembrane region" description="Helical" evidence="1">
    <location>
        <begin position="70"/>
        <end position="92"/>
    </location>
</feature>
<keyword evidence="1" id="KW-0472">Membrane</keyword>
<proteinExistence type="predicted"/>
<keyword evidence="3" id="KW-1185">Reference proteome</keyword>
<evidence type="ECO:0000313" key="3">
    <source>
        <dbReference type="Proteomes" id="UP000015354"/>
    </source>
</evidence>
<protein>
    <submittedName>
        <fullName evidence="2">Uncharacterized protein</fullName>
    </submittedName>
</protein>
<dbReference type="Proteomes" id="UP000015354">
    <property type="component" value="Unassembled WGS sequence"/>
</dbReference>
<keyword evidence="1" id="KW-1133">Transmembrane helix</keyword>
<comment type="caution">
    <text evidence="2">The sequence shown here is derived from an EMBL/GenBank/DDBJ whole genome shotgun (WGS) entry which is preliminary data.</text>
</comment>
<name>S9TB35_9TRYP</name>